<dbReference type="Proteomes" id="UP000284403">
    <property type="component" value="Unassembled WGS sequence"/>
</dbReference>
<comment type="caution">
    <text evidence="2">The sequence shown here is derived from an EMBL/GenBank/DDBJ whole genome shotgun (WGS) entry which is preliminary data.</text>
</comment>
<dbReference type="GeneID" id="40315311"/>
<feature type="region of interest" description="Disordered" evidence="1">
    <location>
        <begin position="23"/>
        <end position="116"/>
    </location>
</feature>
<gene>
    <name evidence="2" type="ORF">Tco025E_01700</name>
</gene>
<dbReference type="OrthoDB" id="245679at2759"/>
<reference evidence="2 3" key="1">
    <citation type="journal article" date="2018" name="BMC Genomics">
        <title>Genomic comparison of Trypanosoma conorhini and Trypanosoma rangeli to Trypanosoma cruzi strains of high and low virulence.</title>
        <authorList>
            <person name="Bradwell K.R."/>
            <person name="Koparde V.N."/>
            <person name="Matveyev A.V."/>
            <person name="Serrano M.G."/>
            <person name="Alves J.M."/>
            <person name="Parikh H."/>
            <person name="Huang B."/>
            <person name="Lee V."/>
            <person name="Espinosa-Alvarez O."/>
            <person name="Ortiz P.A."/>
            <person name="Costa-Martins A.G."/>
            <person name="Teixeira M.M."/>
            <person name="Buck G.A."/>
        </authorList>
    </citation>
    <scope>NUCLEOTIDE SEQUENCE [LARGE SCALE GENOMIC DNA]</scope>
    <source>
        <strain evidence="2 3">025E</strain>
    </source>
</reference>
<evidence type="ECO:0000313" key="2">
    <source>
        <dbReference type="EMBL" id="RNF26071.1"/>
    </source>
</evidence>
<feature type="compositionally biased region" description="Acidic residues" evidence="1">
    <location>
        <begin position="37"/>
        <end position="54"/>
    </location>
</feature>
<sequence length="319" mass="34154">METVPEDDLLVRQREKLLANAAWIRRQQRRMHGTEGGGEDAADAEYNTSDDEVMSGEGAGATPHARYSAGAELTSASAARQPSVGNAARPTADRQVSGVRPGGPGTVRSSGRRGDAYTTVRGGSALRVQERSALWQLRRGQKLEEQRVLHAEDYSQCTFSPAIHGRPGNLSGPAVLAAPGVEQFLQRQARARELARLKEERGRVDGSRWVHRLTVAEPFLLGQRPAVESLRPPIENVPGTTRELLLEGEMELLSGGVRTVPSDPRGSLLSTTPSSFAALAAAAGVSLPPPGAFSSWTTLYCGGEQPKEDNSETRSTASQ</sequence>
<dbReference type="RefSeq" id="XP_029231277.1">
    <property type="nucleotide sequence ID" value="XM_029368637.1"/>
</dbReference>
<feature type="compositionally biased region" description="Polar residues" evidence="1">
    <location>
        <begin position="74"/>
        <end position="84"/>
    </location>
</feature>
<protein>
    <submittedName>
        <fullName evidence="2">Uncharacterized protein</fullName>
    </submittedName>
</protein>
<keyword evidence="3" id="KW-1185">Reference proteome</keyword>
<name>A0A422Q7Y1_9TRYP</name>
<proteinExistence type="predicted"/>
<dbReference type="EMBL" id="MKKU01000058">
    <property type="protein sequence ID" value="RNF26071.1"/>
    <property type="molecule type" value="Genomic_DNA"/>
</dbReference>
<organism evidence="2 3">
    <name type="scientific">Trypanosoma conorhini</name>
    <dbReference type="NCBI Taxonomy" id="83891"/>
    <lineage>
        <taxon>Eukaryota</taxon>
        <taxon>Discoba</taxon>
        <taxon>Euglenozoa</taxon>
        <taxon>Kinetoplastea</taxon>
        <taxon>Metakinetoplastina</taxon>
        <taxon>Trypanosomatida</taxon>
        <taxon>Trypanosomatidae</taxon>
        <taxon>Trypanosoma</taxon>
    </lineage>
</organism>
<dbReference type="AlphaFoldDB" id="A0A422Q7Y1"/>
<evidence type="ECO:0000313" key="3">
    <source>
        <dbReference type="Proteomes" id="UP000284403"/>
    </source>
</evidence>
<accession>A0A422Q7Y1</accession>
<evidence type="ECO:0000256" key="1">
    <source>
        <dbReference type="SAM" id="MobiDB-lite"/>
    </source>
</evidence>